<evidence type="ECO:0000313" key="2">
    <source>
        <dbReference type="EMBL" id="CAD8087465.1"/>
    </source>
</evidence>
<proteinExistence type="predicted"/>
<evidence type="ECO:0000313" key="3">
    <source>
        <dbReference type="EMBL" id="CAD8087467.1"/>
    </source>
</evidence>
<accession>A0A8S1NED0</accession>
<gene>
    <name evidence="2" type="ORF">PPRIM_AZ9-3.1.T0780213</name>
    <name evidence="3" type="ORF">PPRIM_AZ9-3.1.T0780214</name>
</gene>
<dbReference type="Proteomes" id="UP000688137">
    <property type="component" value="Unassembled WGS sequence"/>
</dbReference>
<feature type="region of interest" description="Disordered" evidence="1">
    <location>
        <begin position="72"/>
        <end position="101"/>
    </location>
</feature>
<evidence type="ECO:0000313" key="4">
    <source>
        <dbReference type="Proteomes" id="UP000688137"/>
    </source>
</evidence>
<dbReference type="AlphaFoldDB" id="A0A8S1NED0"/>
<dbReference type="EMBL" id="CAJJDM010000081">
    <property type="protein sequence ID" value="CAD8087465.1"/>
    <property type="molecule type" value="Genomic_DNA"/>
</dbReference>
<reference evidence="2" key="1">
    <citation type="submission" date="2021-01" db="EMBL/GenBank/DDBJ databases">
        <authorList>
            <consortium name="Genoscope - CEA"/>
            <person name="William W."/>
        </authorList>
    </citation>
    <scope>NUCLEOTIDE SEQUENCE</scope>
</reference>
<sequence length="231" mass="26743">MLQIMNTVQKIKDSKSISNESIRIDSSQSNVIHNIDKTQFQNPVFKIAPLDNFQSVSDNKYSHIFSSFAQSPRQEEQQHLNQLGNQQKSKKRAFSLTEPETIKKDHKYNASDGDLINQKTYTVHTTRILECIRKERDNQLNAETPKLGQNQLQDSQLTVKQIYDQQQYYSPRNMDHKFNDCSSFEAKQTQTTTIGSITSKNQLDNILKECLLNFEKNKAVRADEYVACLIF</sequence>
<name>A0A8S1NED0_PARPR</name>
<keyword evidence="4" id="KW-1185">Reference proteome</keyword>
<evidence type="ECO:0000256" key="1">
    <source>
        <dbReference type="SAM" id="MobiDB-lite"/>
    </source>
</evidence>
<organism evidence="2 4">
    <name type="scientific">Paramecium primaurelia</name>
    <dbReference type="NCBI Taxonomy" id="5886"/>
    <lineage>
        <taxon>Eukaryota</taxon>
        <taxon>Sar</taxon>
        <taxon>Alveolata</taxon>
        <taxon>Ciliophora</taxon>
        <taxon>Intramacronucleata</taxon>
        <taxon>Oligohymenophorea</taxon>
        <taxon>Peniculida</taxon>
        <taxon>Parameciidae</taxon>
        <taxon>Paramecium</taxon>
    </lineage>
</organism>
<dbReference type="OMA" id="KIITVHT"/>
<dbReference type="EMBL" id="CAJJDM010000081">
    <property type="protein sequence ID" value="CAD8087467.1"/>
    <property type="molecule type" value="Genomic_DNA"/>
</dbReference>
<protein>
    <submittedName>
        <fullName evidence="2">Uncharacterized protein</fullName>
    </submittedName>
</protein>
<comment type="caution">
    <text evidence="2">The sequence shown here is derived from an EMBL/GenBank/DDBJ whole genome shotgun (WGS) entry which is preliminary data.</text>
</comment>